<dbReference type="PANTHER" id="PTHR33969">
    <property type="entry name" value="SEGREGATION AND CONDENSATION PROTEIN A"/>
    <property type="match status" value="1"/>
</dbReference>
<evidence type="ECO:0000313" key="3">
    <source>
        <dbReference type="Proteomes" id="UP000179686"/>
    </source>
</evidence>
<evidence type="ECO:0000313" key="2">
    <source>
        <dbReference type="EMBL" id="OGI71778.1"/>
    </source>
</evidence>
<dbReference type="Gene3D" id="6.10.250.2410">
    <property type="match status" value="1"/>
</dbReference>
<dbReference type="InterPro" id="IPR023093">
    <property type="entry name" value="ScpA-like_C"/>
</dbReference>
<dbReference type="Proteomes" id="UP000179686">
    <property type="component" value="Unassembled WGS sequence"/>
</dbReference>
<dbReference type="InterPro" id="IPR003768">
    <property type="entry name" value="ScpA"/>
</dbReference>
<protein>
    <recommendedName>
        <fullName evidence="1">Segregation and condensation protein A</fullName>
    </recommendedName>
</protein>
<dbReference type="PANTHER" id="PTHR33969:SF2">
    <property type="entry name" value="SEGREGATION AND CONDENSATION PROTEIN A"/>
    <property type="match status" value="1"/>
</dbReference>
<name>A0A1F6VQ62_9BACT</name>
<proteinExistence type="predicted"/>
<dbReference type="EMBL" id="MFUC01000023">
    <property type="protein sequence ID" value="OGI71778.1"/>
    <property type="molecule type" value="Genomic_DNA"/>
</dbReference>
<evidence type="ECO:0000256" key="1">
    <source>
        <dbReference type="ARBA" id="ARBA00044777"/>
    </source>
</evidence>
<organism evidence="2 3">
    <name type="scientific">Candidatus Nomurabacteria bacterium RIFCSPHIGHO2_02_FULL_38_15</name>
    <dbReference type="NCBI Taxonomy" id="1801752"/>
    <lineage>
        <taxon>Bacteria</taxon>
        <taxon>Candidatus Nomuraibacteriota</taxon>
    </lineage>
</organism>
<comment type="caution">
    <text evidence="2">The sequence shown here is derived from an EMBL/GenBank/DDBJ whole genome shotgun (WGS) entry which is preliminary data.</text>
</comment>
<dbReference type="Gene3D" id="1.10.10.580">
    <property type="entry name" value="Structural maintenance of chromosome 1. Chain E"/>
    <property type="match status" value="1"/>
</dbReference>
<dbReference type="Pfam" id="PF02616">
    <property type="entry name" value="SMC_ScpA"/>
    <property type="match status" value="1"/>
</dbReference>
<dbReference type="STRING" id="1801752.A3J61_00095"/>
<gene>
    <name evidence="2" type="ORF">A3J61_00095</name>
</gene>
<reference evidence="2 3" key="1">
    <citation type="journal article" date="2016" name="Nat. Commun.">
        <title>Thousands of microbial genomes shed light on interconnected biogeochemical processes in an aquifer system.</title>
        <authorList>
            <person name="Anantharaman K."/>
            <person name="Brown C.T."/>
            <person name="Hug L.A."/>
            <person name="Sharon I."/>
            <person name="Castelle C.J."/>
            <person name="Probst A.J."/>
            <person name="Thomas B.C."/>
            <person name="Singh A."/>
            <person name="Wilkins M.J."/>
            <person name="Karaoz U."/>
            <person name="Brodie E.L."/>
            <person name="Williams K.H."/>
            <person name="Hubbard S.S."/>
            <person name="Banfield J.F."/>
        </authorList>
    </citation>
    <scope>NUCLEOTIDE SEQUENCE [LARGE SCALE GENOMIC DNA]</scope>
</reference>
<accession>A0A1F6VQ62</accession>
<sequence length="248" mass="28079">MDFVVKQAEFEGPLDLLLQLVEKRKLFINDISLAGVTDDYLGHIGNLKVGIDEKTEFLGIAAILILLKTRSLLPNLELTDEEVGSVGELERRLAIFQVFTNAGASIREFIKNNLPLKLPAKRKRLKPIVFVHDEALNINSLHNEMLGILNRQPKKEVLQKVVIQKVLTIEEVIDSLHKRIANATSFMFSAFTKHHAHANASTKEVRVNIIVSFIAMLELVRQGILEVTQNELFDDIAINKNNHNKQYE</sequence>
<dbReference type="AlphaFoldDB" id="A0A1F6VQ62"/>